<reference evidence="11" key="1">
    <citation type="submission" date="2016-10" db="EMBL/GenBank/DDBJ databases">
        <authorList>
            <person name="Varghese N."/>
            <person name="Submissions S."/>
        </authorList>
    </citation>
    <scope>NUCLEOTIDE SEQUENCE [LARGE SCALE GENOMIC DNA]</scope>
    <source>
        <strain evidence="11">CGMCC 4.3516</strain>
    </source>
</reference>
<dbReference type="Pfam" id="PF02687">
    <property type="entry name" value="FtsX"/>
    <property type="match status" value="1"/>
</dbReference>
<dbReference type="GO" id="GO:0022857">
    <property type="term" value="F:transmembrane transporter activity"/>
    <property type="evidence" value="ECO:0007669"/>
    <property type="project" value="TreeGrafter"/>
</dbReference>
<evidence type="ECO:0000256" key="5">
    <source>
        <dbReference type="ARBA" id="ARBA00023136"/>
    </source>
</evidence>
<keyword evidence="2" id="KW-1003">Cell membrane</keyword>
<keyword evidence="4 7" id="KW-1133">Transmembrane helix</keyword>
<evidence type="ECO:0000256" key="4">
    <source>
        <dbReference type="ARBA" id="ARBA00022989"/>
    </source>
</evidence>
<evidence type="ECO:0000256" key="3">
    <source>
        <dbReference type="ARBA" id="ARBA00022692"/>
    </source>
</evidence>
<gene>
    <name evidence="10" type="ORF">SAMN05216270_116112</name>
</gene>
<keyword evidence="11" id="KW-1185">Reference proteome</keyword>
<comment type="similarity">
    <text evidence="6">Belongs to the ABC-4 integral membrane protein family.</text>
</comment>
<feature type="domain" description="MacB-like periplasmic core" evidence="9">
    <location>
        <begin position="23"/>
        <end position="230"/>
    </location>
</feature>
<organism evidence="10 11">
    <name type="scientific">Glycomyces harbinensis</name>
    <dbReference type="NCBI Taxonomy" id="58114"/>
    <lineage>
        <taxon>Bacteria</taxon>
        <taxon>Bacillati</taxon>
        <taxon>Actinomycetota</taxon>
        <taxon>Actinomycetes</taxon>
        <taxon>Glycomycetales</taxon>
        <taxon>Glycomycetaceae</taxon>
        <taxon>Glycomyces</taxon>
    </lineage>
</organism>
<accession>A0A1G7BEE7</accession>
<feature type="transmembrane region" description="Helical" evidence="7">
    <location>
        <begin position="21"/>
        <end position="43"/>
    </location>
</feature>
<feature type="transmembrane region" description="Helical" evidence="7">
    <location>
        <begin position="267"/>
        <end position="292"/>
    </location>
</feature>
<evidence type="ECO:0000313" key="10">
    <source>
        <dbReference type="EMBL" id="SDE25423.1"/>
    </source>
</evidence>
<dbReference type="Proteomes" id="UP000198949">
    <property type="component" value="Unassembled WGS sequence"/>
</dbReference>
<feature type="transmembrane region" description="Helical" evidence="7">
    <location>
        <begin position="353"/>
        <end position="373"/>
    </location>
</feature>
<name>A0A1G7BEE7_9ACTN</name>
<feature type="domain" description="ABC3 transporter permease C-terminal" evidence="8">
    <location>
        <begin position="271"/>
        <end position="383"/>
    </location>
</feature>
<proteinExistence type="inferred from homology"/>
<dbReference type="PANTHER" id="PTHR30572">
    <property type="entry name" value="MEMBRANE COMPONENT OF TRANSPORTER-RELATED"/>
    <property type="match status" value="1"/>
</dbReference>
<evidence type="ECO:0000259" key="8">
    <source>
        <dbReference type="Pfam" id="PF02687"/>
    </source>
</evidence>
<feature type="transmembrane region" description="Helical" evidence="7">
    <location>
        <begin position="320"/>
        <end position="341"/>
    </location>
</feature>
<comment type="subcellular location">
    <subcellularLocation>
        <location evidence="1">Cell membrane</location>
        <topology evidence="1">Multi-pass membrane protein</topology>
    </subcellularLocation>
</comment>
<evidence type="ECO:0000313" key="11">
    <source>
        <dbReference type="Proteomes" id="UP000198949"/>
    </source>
</evidence>
<keyword evidence="5 7" id="KW-0472">Membrane</keyword>
<dbReference type="InterPro" id="IPR003838">
    <property type="entry name" value="ABC3_permease_C"/>
</dbReference>
<evidence type="ECO:0000256" key="6">
    <source>
        <dbReference type="ARBA" id="ARBA00038076"/>
    </source>
</evidence>
<dbReference type="EMBL" id="FNAD01000016">
    <property type="protein sequence ID" value="SDE25423.1"/>
    <property type="molecule type" value="Genomic_DNA"/>
</dbReference>
<dbReference type="InterPro" id="IPR025857">
    <property type="entry name" value="MacB_PCD"/>
</dbReference>
<evidence type="ECO:0000256" key="7">
    <source>
        <dbReference type="SAM" id="Phobius"/>
    </source>
</evidence>
<dbReference type="GO" id="GO:0005886">
    <property type="term" value="C:plasma membrane"/>
    <property type="evidence" value="ECO:0007669"/>
    <property type="project" value="UniProtKB-SubCell"/>
</dbReference>
<dbReference type="InterPro" id="IPR050250">
    <property type="entry name" value="Macrolide_Exporter_MacB"/>
</dbReference>
<dbReference type="RefSeq" id="WP_091039666.1">
    <property type="nucleotide sequence ID" value="NZ_FNAD01000016.1"/>
</dbReference>
<dbReference type="AlphaFoldDB" id="A0A1G7BEE7"/>
<dbReference type="Pfam" id="PF12704">
    <property type="entry name" value="MacB_PCD"/>
    <property type="match status" value="1"/>
</dbReference>
<evidence type="ECO:0000256" key="2">
    <source>
        <dbReference type="ARBA" id="ARBA00022475"/>
    </source>
</evidence>
<dbReference type="STRING" id="58114.SAMN05216270_116112"/>
<dbReference type="PANTHER" id="PTHR30572:SF4">
    <property type="entry name" value="ABC TRANSPORTER PERMEASE YTRF"/>
    <property type="match status" value="1"/>
</dbReference>
<protein>
    <submittedName>
        <fullName evidence="10">Putative ABC transport system permease protein</fullName>
    </submittedName>
</protein>
<keyword evidence="3 7" id="KW-0812">Transmembrane</keyword>
<sequence>MRWTDLLRVGVHGLRTRPLRVTLSAIGIAIGIAAMTAVVGISASSSAELDRKLDELGTNLLTVGPGQALFGGESQLPLEAVTMIERIAPVESAAATGTVADAKVYRTDQIPENESGGITVKAAEADLLDVVGGEVAAGQWIDGAAGDFPAAVLGSDAAAALGVTAGPDVQIWLGGQWFAVVGVLEPVELAPELDTAALVGWEAAETYLDFDLHATEVYTRAAESAVADVQAVLGATANPEHPEEVDVSRPSDALVAAEAAEASFTGLLLGLGAVALLVGGVGVANTMVISVLERRGEIGLRRSLGATRADVRGQFLAESLLLSLLGGAGGVVLGSAITAAYATWQGWPPTIPAWVLGGGVAATAAIGAIAGLYPAVKAARLSPTEALTAP</sequence>
<dbReference type="OrthoDB" id="9780560at2"/>
<evidence type="ECO:0000256" key="1">
    <source>
        <dbReference type="ARBA" id="ARBA00004651"/>
    </source>
</evidence>
<evidence type="ECO:0000259" key="9">
    <source>
        <dbReference type="Pfam" id="PF12704"/>
    </source>
</evidence>